<dbReference type="InterPro" id="IPR050132">
    <property type="entry name" value="Gln/Glu-tRNA_Ligase"/>
</dbReference>
<dbReference type="InterPro" id="IPR020056">
    <property type="entry name" value="Rbsml_bL25/Gln-tRNA_synth_N"/>
</dbReference>
<dbReference type="Proteomes" id="UP001501337">
    <property type="component" value="Unassembled WGS sequence"/>
</dbReference>
<feature type="region of interest" description="Disordered" evidence="12">
    <location>
        <begin position="1"/>
        <end position="23"/>
    </location>
</feature>
<keyword evidence="4 11" id="KW-0436">Ligase</keyword>
<dbReference type="PANTHER" id="PTHR43097">
    <property type="entry name" value="GLUTAMINE-TRNA LIGASE"/>
    <property type="match status" value="1"/>
</dbReference>
<dbReference type="PRINTS" id="PR00987">
    <property type="entry name" value="TRNASYNTHGLU"/>
</dbReference>
<dbReference type="Pfam" id="PF20974">
    <property type="entry name" value="tRNA-synt_1c_C2"/>
    <property type="match status" value="1"/>
</dbReference>
<evidence type="ECO:0000256" key="5">
    <source>
        <dbReference type="ARBA" id="ARBA00022741"/>
    </source>
</evidence>
<evidence type="ECO:0000256" key="10">
    <source>
        <dbReference type="NCBIfam" id="TIGR00440"/>
    </source>
</evidence>
<feature type="domain" description="tRNA synthetases class I (E and Q) anti-codon binding" evidence="15">
    <location>
        <begin position="496"/>
        <end position="570"/>
    </location>
</feature>
<dbReference type="InterPro" id="IPR049437">
    <property type="entry name" value="tRNA-synt_1c_C2"/>
</dbReference>
<evidence type="ECO:0000256" key="2">
    <source>
        <dbReference type="ARBA" id="ARBA00012836"/>
    </source>
</evidence>
<dbReference type="GO" id="GO:0016874">
    <property type="term" value="F:ligase activity"/>
    <property type="evidence" value="ECO:0007669"/>
    <property type="project" value="UniProtKB-KW"/>
</dbReference>
<sequence length="597" mass="67130">MADSNASGTPTGESGSESSNEKRHTDVHNFILARVDKALSEGLAPSALRTRFPPEPNGFLHLGHAKSICLNYSVAERGDGATMNLRFDDTNPEKEEQTYIDAIREDVLWLLNEDASAKQLDDLPSFGVERFASSYFEEIYQAARQLVNKGLAFVCSLTPEEMTQTRGTLTAPGQNSPYRERSVEENMQLLEAMRNGEFDDGQHTLRAKIDMASPNINMRDPILYRIRRTEHHQTGAIWPIFPMYDFTHPISDALEGISHSLCTLEFEDHRPLYDWVMREVDFEALGAPDVPALPVQIEFARLNLNYTVLSKRKLKRLVDEEIVNGWADPRMPTIAGMRARGFTAKALNHFCRMIGVTRSDAVVDVSTLEFAVREDLNERAPRAMCVQAPLKVVITNYPEDREEMLDAARHPQNPDFGTRAVPFSREIYIEADDFREEANKKFKRLVLGKEVRLRNAYVIRCVDCIKDASGKIVELHCEYDDKTLGRDPEDRKVKGVIHWVSAAHAVPLTLHLYDRLFSEPLPEANKEIDFLEGLNPNSLQIVEGALGEASLAQDGGGFPLQFERTGYFIAAGPQSPGVYYRTVPLRDTWAGGADDNG</sequence>
<dbReference type="SUPFAM" id="SSF50715">
    <property type="entry name" value="Ribosomal protein L25-like"/>
    <property type="match status" value="1"/>
</dbReference>
<proteinExistence type="inferred from homology"/>
<keyword evidence="17" id="KW-1185">Reference proteome</keyword>
<dbReference type="SUPFAM" id="SSF52374">
    <property type="entry name" value="Nucleotidylyl transferase"/>
    <property type="match status" value="1"/>
</dbReference>
<dbReference type="InterPro" id="IPR000924">
    <property type="entry name" value="Glu/Gln-tRNA-synth"/>
</dbReference>
<evidence type="ECO:0000259" key="15">
    <source>
        <dbReference type="Pfam" id="PF20974"/>
    </source>
</evidence>
<accession>A0ABP7NQ23</accession>
<dbReference type="Pfam" id="PF03950">
    <property type="entry name" value="tRNA-synt_1c_C"/>
    <property type="match status" value="1"/>
</dbReference>
<evidence type="ECO:0000259" key="14">
    <source>
        <dbReference type="Pfam" id="PF03950"/>
    </source>
</evidence>
<keyword evidence="5 11" id="KW-0547">Nucleotide-binding</keyword>
<keyword evidence="3" id="KW-0963">Cytoplasm</keyword>
<evidence type="ECO:0000313" key="17">
    <source>
        <dbReference type="Proteomes" id="UP001501337"/>
    </source>
</evidence>
<dbReference type="InterPro" id="IPR001412">
    <property type="entry name" value="aa-tRNA-synth_I_CS"/>
</dbReference>
<dbReference type="InterPro" id="IPR014729">
    <property type="entry name" value="Rossmann-like_a/b/a_fold"/>
</dbReference>
<evidence type="ECO:0000256" key="8">
    <source>
        <dbReference type="ARBA" id="ARBA00023146"/>
    </source>
</evidence>
<comment type="similarity">
    <text evidence="1 11">Belongs to the class-I aminoacyl-tRNA synthetase family.</text>
</comment>
<evidence type="ECO:0000256" key="4">
    <source>
        <dbReference type="ARBA" id="ARBA00022598"/>
    </source>
</evidence>
<reference evidence="17" key="1">
    <citation type="journal article" date="2019" name="Int. J. Syst. Evol. Microbiol.">
        <title>The Global Catalogue of Microorganisms (GCM) 10K type strain sequencing project: providing services to taxonomists for standard genome sequencing and annotation.</title>
        <authorList>
            <consortium name="The Broad Institute Genomics Platform"/>
            <consortium name="The Broad Institute Genome Sequencing Center for Infectious Disease"/>
            <person name="Wu L."/>
            <person name="Ma J."/>
        </authorList>
    </citation>
    <scope>NUCLEOTIDE SEQUENCE [LARGE SCALE GENOMIC DNA]</scope>
    <source>
        <strain evidence="17">JCM 17555</strain>
    </source>
</reference>
<dbReference type="InterPro" id="IPR004514">
    <property type="entry name" value="Gln-tRNA-synth"/>
</dbReference>
<dbReference type="Gene3D" id="3.40.50.620">
    <property type="entry name" value="HUPs"/>
    <property type="match status" value="1"/>
</dbReference>
<gene>
    <name evidence="16" type="ORF">GCM10022278_08550</name>
</gene>
<evidence type="ECO:0000259" key="13">
    <source>
        <dbReference type="Pfam" id="PF00749"/>
    </source>
</evidence>
<protein>
    <recommendedName>
        <fullName evidence="2 10">Glutamine--tRNA ligase</fullName>
        <ecNumber evidence="2 10">6.1.1.18</ecNumber>
    </recommendedName>
</protein>
<dbReference type="InterPro" id="IPR020058">
    <property type="entry name" value="Glu/Gln-tRNA-synth_Ib_cat-dom"/>
</dbReference>
<evidence type="ECO:0000256" key="11">
    <source>
        <dbReference type="RuleBase" id="RU363037"/>
    </source>
</evidence>
<dbReference type="Gene3D" id="2.40.240.10">
    <property type="entry name" value="Ribosomal Protein L25, Chain P"/>
    <property type="match status" value="2"/>
</dbReference>
<dbReference type="EMBL" id="BAABBO010000001">
    <property type="protein sequence ID" value="GAA3951770.1"/>
    <property type="molecule type" value="Genomic_DNA"/>
</dbReference>
<feature type="compositionally biased region" description="Low complexity" evidence="12">
    <location>
        <begin position="7"/>
        <end position="18"/>
    </location>
</feature>
<dbReference type="NCBIfam" id="NF011291">
    <property type="entry name" value="PRK14703.1"/>
    <property type="match status" value="1"/>
</dbReference>
<dbReference type="Pfam" id="PF00749">
    <property type="entry name" value="tRNA-synt_1c"/>
    <property type="match status" value="1"/>
</dbReference>
<evidence type="ECO:0000256" key="12">
    <source>
        <dbReference type="SAM" id="MobiDB-lite"/>
    </source>
</evidence>
<evidence type="ECO:0000313" key="16">
    <source>
        <dbReference type="EMBL" id="GAA3951770.1"/>
    </source>
</evidence>
<keyword evidence="8 11" id="KW-0030">Aminoacyl-tRNA synthetase</keyword>
<dbReference type="PANTHER" id="PTHR43097:SF5">
    <property type="entry name" value="GLUTAMATE--TRNA LIGASE"/>
    <property type="match status" value="1"/>
</dbReference>
<name>A0ABP7NQ23_9GAMM</name>
<evidence type="ECO:0000256" key="7">
    <source>
        <dbReference type="ARBA" id="ARBA00022917"/>
    </source>
</evidence>
<dbReference type="InterPro" id="IPR011035">
    <property type="entry name" value="Ribosomal_bL25/Gln-tRNA_synth"/>
</dbReference>
<evidence type="ECO:0000256" key="6">
    <source>
        <dbReference type="ARBA" id="ARBA00022840"/>
    </source>
</evidence>
<evidence type="ECO:0000256" key="3">
    <source>
        <dbReference type="ARBA" id="ARBA00022490"/>
    </source>
</evidence>
<keyword evidence="6 11" id="KW-0067">ATP-binding</keyword>
<dbReference type="NCBIfam" id="TIGR00440">
    <property type="entry name" value="glnS"/>
    <property type="match status" value="1"/>
</dbReference>
<feature type="domain" description="Glutamyl/glutaminyl-tRNA synthetase class Ib anti-codon binding" evidence="14">
    <location>
        <begin position="380"/>
        <end position="480"/>
    </location>
</feature>
<comment type="caution">
    <text evidence="16">The sequence shown here is derived from an EMBL/GenBank/DDBJ whole genome shotgun (WGS) entry which is preliminary data.</text>
</comment>
<dbReference type="EC" id="6.1.1.18" evidence="2 10"/>
<evidence type="ECO:0000256" key="1">
    <source>
        <dbReference type="ARBA" id="ARBA00005594"/>
    </source>
</evidence>
<keyword evidence="7 11" id="KW-0648">Protein biosynthesis</keyword>
<dbReference type="InterPro" id="IPR020059">
    <property type="entry name" value="Glu/Gln-tRNA-synth_Ib_codon-bd"/>
</dbReference>
<dbReference type="PROSITE" id="PS00178">
    <property type="entry name" value="AA_TRNA_LIGASE_I"/>
    <property type="match status" value="1"/>
</dbReference>
<evidence type="ECO:0000256" key="9">
    <source>
        <dbReference type="ARBA" id="ARBA00048270"/>
    </source>
</evidence>
<dbReference type="RefSeq" id="WP_344803605.1">
    <property type="nucleotide sequence ID" value="NZ_BAABBO010000001.1"/>
</dbReference>
<feature type="domain" description="Glutamyl/glutaminyl-tRNA synthetase class Ib catalytic" evidence="13">
    <location>
        <begin position="48"/>
        <end position="377"/>
    </location>
</feature>
<comment type="catalytic activity">
    <reaction evidence="9">
        <text>tRNA(Gln) + L-glutamine + ATP = L-glutaminyl-tRNA(Gln) + AMP + diphosphate</text>
        <dbReference type="Rhea" id="RHEA:20121"/>
        <dbReference type="Rhea" id="RHEA-COMP:9662"/>
        <dbReference type="Rhea" id="RHEA-COMP:9681"/>
        <dbReference type="ChEBI" id="CHEBI:30616"/>
        <dbReference type="ChEBI" id="CHEBI:33019"/>
        <dbReference type="ChEBI" id="CHEBI:58359"/>
        <dbReference type="ChEBI" id="CHEBI:78442"/>
        <dbReference type="ChEBI" id="CHEBI:78521"/>
        <dbReference type="ChEBI" id="CHEBI:456215"/>
        <dbReference type="EC" id="6.1.1.18"/>
    </reaction>
</comment>
<organism evidence="16 17">
    <name type="scientific">Allohahella marinimesophila</name>
    <dbReference type="NCBI Taxonomy" id="1054972"/>
    <lineage>
        <taxon>Bacteria</taxon>
        <taxon>Pseudomonadati</taxon>
        <taxon>Pseudomonadota</taxon>
        <taxon>Gammaproteobacteria</taxon>
        <taxon>Oceanospirillales</taxon>
        <taxon>Hahellaceae</taxon>
        <taxon>Allohahella</taxon>
    </lineage>
</organism>